<dbReference type="NCBIfam" id="TIGR00172">
    <property type="entry name" value="maf"/>
    <property type="match status" value="1"/>
</dbReference>
<dbReference type="NCBIfam" id="NF002401">
    <property type="entry name" value="PRK01441.1"/>
    <property type="match status" value="1"/>
</dbReference>
<keyword evidence="3 4" id="KW-0546">Nucleotide metabolism</keyword>
<evidence type="ECO:0000313" key="6">
    <source>
        <dbReference type="Proteomes" id="UP000281094"/>
    </source>
</evidence>
<comment type="cofactor">
    <cofactor evidence="1 4">
        <name>a divalent metal cation</name>
        <dbReference type="ChEBI" id="CHEBI:60240"/>
    </cofactor>
</comment>
<dbReference type="GO" id="GO:0005737">
    <property type="term" value="C:cytoplasm"/>
    <property type="evidence" value="ECO:0007669"/>
    <property type="project" value="UniProtKB-SubCell"/>
</dbReference>
<dbReference type="CDD" id="cd00555">
    <property type="entry name" value="Maf"/>
    <property type="match status" value="1"/>
</dbReference>
<keyword evidence="4" id="KW-0963">Cytoplasm</keyword>
<evidence type="ECO:0000256" key="3">
    <source>
        <dbReference type="ARBA" id="ARBA00023080"/>
    </source>
</evidence>
<comment type="similarity">
    <text evidence="4">Belongs to the Maf family. YhdE subfamily.</text>
</comment>
<sequence length="210" mass="22827">MSVLQKLILASGSPRRVELLQQAGIEPDALLPTDIDETPKRAEHPRSLAKRLAVQKAEAAYKTQRDVAAQQRSFLLAADTVVSVGQRILPKAEMVDEASAALRLLSGRSHRVHTGICLVTPKGHFRQKVVESRVRFKRLGGEELDAYLASGEWRGKAGGYAIQGLAGTFVVKLVGSYSNVVGLPLYETVSLLVGEGFHVHQSWLGQPGRV</sequence>
<evidence type="ECO:0000256" key="2">
    <source>
        <dbReference type="ARBA" id="ARBA00022801"/>
    </source>
</evidence>
<dbReference type="Proteomes" id="UP000281094">
    <property type="component" value="Unassembled WGS sequence"/>
</dbReference>
<reference evidence="5 6" key="1">
    <citation type="submission" date="2018-10" db="EMBL/GenBank/DDBJ databases">
        <title>Notoacmeibacter sp. M2BS9Y-3-1, whole genome shotgun sequence.</title>
        <authorList>
            <person name="Tuo L."/>
        </authorList>
    </citation>
    <scope>NUCLEOTIDE SEQUENCE [LARGE SCALE GENOMIC DNA]</scope>
    <source>
        <strain evidence="5 6">M2BS9Y-3-1</strain>
    </source>
</reference>
<dbReference type="EC" id="3.6.1.9" evidence="4"/>
<comment type="subcellular location">
    <subcellularLocation>
        <location evidence="4">Cytoplasm</location>
    </subcellularLocation>
</comment>
<dbReference type="GO" id="GO:0036218">
    <property type="term" value="F:dTTP diphosphatase activity"/>
    <property type="evidence" value="ECO:0007669"/>
    <property type="project" value="RHEA"/>
</dbReference>
<dbReference type="SUPFAM" id="SSF52972">
    <property type="entry name" value="ITPase-like"/>
    <property type="match status" value="1"/>
</dbReference>
<dbReference type="InterPro" id="IPR029001">
    <property type="entry name" value="ITPase-like_fam"/>
</dbReference>
<comment type="caution">
    <text evidence="4">Lacks conserved residue(s) required for the propagation of feature annotation.</text>
</comment>
<keyword evidence="6" id="KW-1185">Reference proteome</keyword>
<dbReference type="GO" id="GO:0036221">
    <property type="term" value="F:UTP diphosphatase activity"/>
    <property type="evidence" value="ECO:0007669"/>
    <property type="project" value="RHEA"/>
</dbReference>
<dbReference type="HAMAP" id="MF_00528">
    <property type="entry name" value="Maf"/>
    <property type="match status" value="1"/>
</dbReference>
<dbReference type="PANTHER" id="PTHR43213">
    <property type="entry name" value="BIFUNCTIONAL DTTP/UTP PYROPHOSPHATASE/METHYLTRANSFERASE PROTEIN-RELATED"/>
    <property type="match status" value="1"/>
</dbReference>
<evidence type="ECO:0000256" key="1">
    <source>
        <dbReference type="ARBA" id="ARBA00001968"/>
    </source>
</evidence>
<dbReference type="PIRSF" id="PIRSF006305">
    <property type="entry name" value="Maf"/>
    <property type="match status" value="1"/>
</dbReference>
<name>A0A3L7J950_9HYPH</name>
<comment type="catalytic activity">
    <reaction evidence="4">
        <text>UTP + H2O = UMP + diphosphate + H(+)</text>
        <dbReference type="Rhea" id="RHEA:29395"/>
        <dbReference type="ChEBI" id="CHEBI:15377"/>
        <dbReference type="ChEBI" id="CHEBI:15378"/>
        <dbReference type="ChEBI" id="CHEBI:33019"/>
        <dbReference type="ChEBI" id="CHEBI:46398"/>
        <dbReference type="ChEBI" id="CHEBI:57865"/>
        <dbReference type="EC" id="3.6.1.9"/>
    </reaction>
</comment>
<dbReference type="Gene3D" id="3.90.950.10">
    <property type="match status" value="1"/>
</dbReference>
<dbReference type="PANTHER" id="PTHR43213:SF5">
    <property type="entry name" value="BIFUNCTIONAL DTTP_UTP PYROPHOSPHATASE_METHYLTRANSFERASE PROTEIN-RELATED"/>
    <property type="match status" value="1"/>
</dbReference>
<organism evidence="5 6">
    <name type="scientific">Notoacmeibacter ruber</name>
    <dbReference type="NCBI Taxonomy" id="2670375"/>
    <lineage>
        <taxon>Bacteria</taxon>
        <taxon>Pseudomonadati</taxon>
        <taxon>Pseudomonadota</taxon>
        <taxon>Alphaproteobacteria</taxon>
        <taxon>Hyphomicrobiales</taxon>
        <taxon>Notoacmeibacteraceae</taxon>
        <taxon>Notoacmeibacter</taxon>
    </lineage>
</organism>
<comment type="catalytic activity">
    <reaction evidence="4">
        <text>dTTP + H2O = dTMP + diphosphate + H(+)</text>
        <dbReference type="Rhea" id="RHEA:28534"/>
        <dbReference type="ChEBI" id="CHEBI:15377"/>
        <dbReference type="ChEBI" id="CHEBI:15378"/>
        <dbReference type="ChEBI" id="CHEBI:33019"/>
        <dbReference type="ChEBI" id="CHEBI:37568"/>
        <dbReference type="ChEBI" id="CHEBI:63528"/>
        <dbReference type="EC" id="3.6.1.9"/>
    </reaction>
</comment>
<dbReference type="Pfam" id="PF02545">
    <property type="entry name" value="Maf"/>
    <property type="match status" value="1"/>
</dbReference>
<proteinExistence type="inferred from homology"/>
<dbReference type="EMBL" id="RCWN01000001">
    <property type="protein sequence ID" value="RLQ87203.1"/>
    <property type="molecule type" value="Genomic_DNA"/>
</dbReference>
<evidence type="ECO:0000313" key="5">
    <source>
        <dbReference type="EMBL" id="RLQ87203.1"/>
    </source>
</evidence>
<dbReference type="AlphaFoldDB" id="A0A3L7J950"/>
<dbReference type="InterPro" id="IPR003697">
    <property type="entry name" value="Maf-like"/>
</dbReference>
<feature type="site" description="Important for substrate specificity" evidence="4">
    <location>
        <position position="163"/>
    </location>
</feature>
<evidence type="ECO:0000256" key="4">
    <source>
        <dbReference type="HAMAP-Rule" id="MF_00528"/>
    </source>
</evidence>
<dbReference type="RefSeq" id="WP_121644170.1">
    <property type="nucleotide sequence ID" value="NZ_RCWN01000001.1"/>
</dbReference>
<accession>A0A3L7J950</accession>
<protein>
    <recommendedName>
        <fullName evidence="4">dTTP/UTP pyrophosphatase</fullName>
        <shortName evidence="4">dTTPase/UTPase</shortName>
        <ecNumber evidence="4">3.6.1.9</ecNumber>
    </recommendedName>
    <alternativeName>
        <fullName evidence="4">Nucleoside triphosphate pyrophosphatase</fullName>
    </alternativeName>
    <alternativeName>
        <fullName evidence="4">Nucleotide pyrophosphatase</fullName>
        <shortName evidence="4">Nucleotide PPase</shortName>
    </alternativeName>
</protein>
<dbReference type="GO" id="GO:0009117">
    <property type="term" value="P:nucleotide metabolic process"/>
    <property type="evidence" value="ECO:0007669"/>
    <property type="project" value="UniProtKB-KW"/>
</dbReference>
<keyword evidence="2 4" id="KW-0378">Hydrolase</keyword>
<comment type="function">
    <text evidence="4">Nucleoside triphosphate pyrophosphatase that hydrolyzes dTTP and UTP. May have a dual role in cell division arrest and in preventing the incorporation of modified nucleotides into cellular nucleic acids.</text>
</comment>
<feature type="site" description="Important for substrate specificity" evidence="4">
    <location>
        <position position="80"/>
    </location>
</feature>
<comment type="caution">
    <text evidence="5">The sequence shown here is derived from an EMBL/GenBank/DDBJ whole genome shotgun (WGS) entry which is preliminary data.</text>
</comment>
<feature type="active site" description="Proton acceptor" evidence="4">
    <location>
        <position position="79"/>
    </location>
</feature>
<feature type="site" description="Important for substrate specificity" evidence="4">
    <location>
        <position position="15"/>
    </location>
</feature>
<gene>
    <name evidence="5" type="ORF">D8780_02240</name>
</gene>